<gene>
    <name evidence="18" type="ORF">V1478_002715</name>
</gene>
<evidence type="ECO:0000256" key="4">
    <source>
        <dbReference type="ARBA" id="ARBA00022490"/>
    </source>
</evidence>
<evidence type="ECO:0000256" key="8">
    <source>
        <dbReference type="ARBA" id="ARBA00022958"/>
    </source>
</evidence>
<evidence type="ECO:0000256" key="9">
    <source>
        <dbReference type="ARBA" id="ARBA00023002"/>
    </source>
</evidence>
<evidence type="ECO:0000259" key="17">
    <source>
        <dbReference type="PROSITE" id="PS51371"/>
    </source>
</evidence>
<evidence type="ECO:0000313" key="18">
    <source>
        <dbReference type="EMBL" id="KAL2735701.1"/>
    </source>
</evidence>
<evidence type="ECO:0000256" key="1">
    <source>
        <dbReference type="ARBA" id="ARBA00001958"/>
    </source>
</evidence>
<protein>
    <recommendedName>
        <fullName evidence="13 15">Inosine-5'-monophosphate dehydrogenase</fullName>
        <shortName evidence="13">IMP dehydrogenase</shortName>
        <shortName evidence="13">IMPD</shortName>
        <shortName evidence="13">IMPDH</shortName>
        <ecNumber evidence="13 15">1.1.1.205</ecNumber>
    </recommendedName>
</protein>
<dbReference type="GO" id="GO:0005737">
    <property type="term" value="C:cytoplasm"/>
    <property type="evidence" value="ECO:0007669"/>
    <property type="project" value="UniProtKB-SubCell"/>
</dbReference>
<comment type="function">
    <text evidence="13">Catalyzes the conversion of inosine 5'-phosphate (IMP) to xanthosine 5'-phosphate (XMP), the first committed and rate-limiting step in the de novo synthesis of guanine nucleotides, and therefore plays an important role in the regulation of cell growth.</text>
</comment>
<evidence type="ECO:0000256" key="10">
    <source>
        <dbReference type="ARBA" id="ARBA00023027"/>
    </source>
</evidence>
<sequence length="1413" mass="159942">MYDYFNMSCLDDKSALKLNIKVNSENLLPVPQKYNVGSLRIPEDPSWPKIPPRKLVDDADDIIHPPCVITLTGTPRRSRTTVRTPQYQSFKTMEMKDFNSSVHQLTLNTIKRKPGSLDPRFKRVTTVKNQITPTESIKQYNTSTEPQQSASILKQSQSPCEMMKKTVSGKNLNIYQITQESIKEPENEEIKNNNSHFIQELDRDKSNVEDNDKLECKLHLAKDHNTNNFTNINNTSKIDSVDIKENIDPISEKTKNIIENEISKGEQISTCTYNEKCILETKTKNDLKVLSENQSLQSSNECDGQILLVMKKKVHSLPLNKIPSPIPQYTTQCYNVQVPIITYQNIPLQISTCTSGDINISPCITNTLPKTDLCTTTQFKIKHKNSDIHTLSLEKQNLDNLQQKHEIVNTKNIDITDTQVRQEALTLDNKIEDGTSEQPIVQNNYYETSSLSNNDKIYISVNNNNDFNCSNDHLKITSHQQTIEVNDSSAYISTKVPNLKKCTLSQRRKMRSEQNLLQKENIYIKKFFQSSEPYITSKRRRIKANFSKKARFFFQKKSRSGIVNSNCSLLWPGYQRTNCKYDQRFPKDEQYTKEKNCHYLMLKKPIDERNKDINTDCTKMESLVKNPTVSCHVFCQQNEENKYNSLQRSDKNTSIDNPIRMSLKTQELLNKSYLEYYNNLKQKTDNVENIQQKYFHKMALETPYIKRRKNKSFCNNIYNDGAKFNPEMQTIEQCSALSSIINKNLDSTLQRSSDTTQTKQLYVNRNIRQSLDPTGGTQNKTVQNVISKIAADIYENSITSSTLVHKVKHKKEKCIEKRFIKLKTIVFFGTIMYALVVFLPMIYDYFFYEDYDDYEDFTYIELIINYVISSFKEAFNSFFNTFYRIFFQPTMADYIISDTMPADVPLPEDGLSLAQLFANGDGLTYNDFIILPGYIDFTADEVDLLSPLTKKIVLKAPLVSSPMDTVTESDMAIAMALCGGIGIIHHNCTPEYQANEVHKVKKYKHGFIRDPVVLSPQHTVNDVLNVKSEHGFSGIPITDNGKVGGKLLGIVTSRDIDFLEDSLNQRYTKLESIMTKLDNLITALAGVTLPEANVILEKSKKGKLPIVNEKGELVSLMARTDLKKNRSYPSASKDANKQLLVGAAIGTRNSDKQRLQLLTASGVDVVVLDSSQGNSIYQIDMIKYIKSEYPDLQVIAGNVVTTLQAKNLIEAGADALRVGMGSGSICITQEVMAVGRPQATAVYKVAEYARRFGIPVIADGGVQSVGHIIKGLSLGASTVMMGSLLAGTTEAPGEYFFSDGVRLKKYRGMGSLEAMNRADAKGSAMDRYFHNEMDKLKVAQGVSGSIVDKGSVFKFVPYLLCGIKHGCQDIGAKSISTLRSMTYSGELKFERRTSSAQQEGNVHSLFSYEKRLF</sequence>
<comment type="caution">
    <text evidence="13">Lacks conserved residue(s) required for the propagation of feature annotation.</text>
</comment>
<accession>A0ABD2BSE2</accession>
<dbReference type="FunFam" id="3.20.20.70:FF:000007">
    <property type="entry name" value="Chromosome 19 SCAF14664, whole genome shotgun sequence"/>
    <property type="match status" value="1"/>
</dbReference>
<reference evidence="18 19" key="1">
    <citation type="journal article" date="2024" name="Ann. Entomol. Soc. Am.">
        <title>Genomic analyses of the southern and eastern yellowjacket wasps (Hymenoptera: Vespidae) reveal evolutionary signatures of social life.</title>
        <authorList>
            <person name="Catto M.A."/>
            <person name="Caine P.B."/>
            <person name="Orr S.E."/>
            <person name="Hunt B.G."/>
            <person name="Goodisman M.A.D."/>
        </authorList>
    </citation>
    <scope>NUCLEOTIDE SEQUENCE [LARGE SCALE GENOMIC DNA]</scope>
    <source>
        <strain evidence="18">233</strain>
        <tissue evidence="18">Head and thorax</tissue>
    </source>
</reference>
<proteinExistence type="inferred from homology"/>
<feature type="active site" description="Thioimidate intermediate" evidence="13">
    <location>
        <position position="1226"/>
    </location>
</feature>
<feature type="binding site" evidence="13">
    <location>
        <position position="1224"/>
    </location>
    <ligand>
        <name>IMP</name>
        <dbReference type="ChEBI" id="CHEBI:58053"/>
    </ligand>
</feature>
<feature type="binding site" evidence="13">
    <location>
        <begin position="1282"/>
        <end position="1283"/>
    </location>
    <ligand>
        <name>IMP</name>
        <dbReference type="ChEBI" id="CHEBI:58053"/>
    </ligand>
</feature>
<dbReference type="GO" id="GO:0000166">
    <property type="term" value="F:nucleotide binding"/>
    <property type="evidence" value="ECO:0007669"/>
    <property type="project" value="UniProtKB-UniRule"/>
</dbReference>
<dbReference type="InterPro" id="IPR001093">
    <property type="entry name" value="IMP_DH_GMPRt"/>
</dbReference>
<feature type="binding site" description="in other chain" evidence="13">
    <location>
        <position position="1223"/>
    </location>
    <ligand>
        <name>K(+)</name>
        <dbReference type="ChEBI" id="CHEBI:29103"/>
        <note>ligand shared between two tetrameric partners</note>
    </ligand>
</feature>
<dbReference type="Pfam" id="PF00478">
    <property type="entry name" value="IMPDH"/>
    <property type="match status" value="1"/>
</dbReference>
<dbReference type="Proteomes" id="UP001607302">
    <property type="component" value="Unassembled WGS sequence"/>
</dbReference>
<evidence type="ECO:0000313" key="19">
    <source>
        <dbReference type="Proteomes" id="UP001607302"/>
    </source>
</evidence>
<evidence type="ECO:0000256" key="7">
    <source>
        <dbReference type="ARBA" id="ARBA00022755"/>
    </source>
</evidence>
<keyword evidence="11 14" id="KW-0129">CBS domain</keyword>
<feature type="domain" description="CBS" evidence="17">
    <location>
        <begin position="1007"/>
        <end position="1068"/>
    </location>
</feature>
<feature type="transmembrane region" description="Helical" evidence="16">
    <location>
        <begin position="825"/>
        <end position="848"/>
    </location>
</feature>
<comment type="catalytic activity">
    <reaction evidence="12 13 15">
        <text>IMP + NAD(+) + H2O = XMP + NADH + H(+)</text>
        <dbReference type="Rhea" id="RHEA:11708"/>
        <dbReference type="ChEBI" id="CHEBI:15377"/>
        <dbReference type="ChEBI" id="CHEBI:15378"/>
        <dbReference type="ChEBI" id="CHEBI:57464"/>
        <dbReference type="ChEBI" id="CHEBI:57540"/>
        <dbReference type="ChEBI" id="CHEBI:57945"/>
        <dbReference type="ChEBI" id="CHEBI:58053"/>
        <dbReference type="EC" id="1.1.1.205"/>
    </reaction>
</comment>
<evidence type="ECO:0000256" key="6">
    <source>
        <dbReference type="ARBA" id="ARBA00022749"/>
    </source>
</evidence>
<dbReference type="SMART" id="SM01240">
    <property type="entry name" value="IMPDH"/>
    <property type="match status" value="1"/>
</dbReference>
<keyword evidence="5 13" id="KW-0479">Metal-binding</keyword>
<dbReference type="GO" id="GO:0003938">
    <property type="term" value="F:IMP dehydrogenase activity"/>
    <property type="evidence" value="ECO:0007669"/>
    <property type="project" value="UniProtKB-UniRule"/>
</dbReference>
<dbReference type="GO" id="GO:0006177">
    <property type="term" value="P:GMP biosynthetic process"/>
    <property type="evidence" value="ECO:0007669"/>
    <property type="project" value="UniProtKB-UniRule"/>
</dbReference>
<comment type="subcellular location">
    <subcellularLocation>
        <location evidence="2 13">Cytoplasm</location>
    </subcellularLocation>
</comment>
<dbReference type="HAMAP" id="MF_01964">
    <property type="entry name" value="IMPDH"/>
    <property type="match status" value="1"/>
</dbReference>
<keyword evidence="16" id="KW-1133">Transmembrane helix</keyword>
<dbReference type="PANTHER" id="PTHR11911:SF111">
    <property type="entry name" value="INOSINE-5'-MONOPHOSPHATE DEHYDROGENASE"/>
    <property type="match status" value="1"/>
</dbReference>
<dbReference type="EMBL" id="JAUDFV010000057">
    <property type="protein sequence ID" value="KAL2735701.1"/>
    <property type="molecule type" value="Genomic_DNA"/>
</dbReference>
<keyword evidence="7 13" id="KW-0658">Purine biosynthesis</keyword>
<comment type="activity regulation">
    <text evidence="13">Mycophenolic acid (MPA) is a non-competitive inhibitor that prevents formation of the closed enzyme conformation by binding to the same site as the amobile flap. In contrast, mizoribine monophosphate (MZP) is a competitive inhibitor that induces the closed conformation. MPA is a potent inhibitor of mammalian IMPDHs but a poor inhibitor of the bacterial enzymes. MZP is a more potent inhibitor of bacterial IMPDH.</text>
</comment>
<dbReference type="CDD" id="cd04601">
    <property type="entry name" value="CBS_pair_IMPDH"/>
    <property type="match status" value="1"/>
</dbReference>
<comment type="caution">
    <text evidence="18">The sequence shown here is derived from an EMBL/GenBank/DDBJ whole genome shotgun (WGS) entry which is preliminary data.</text>
</comment>
<evidence type="ECO:0000256" key="16">
    <source>
        <dbReference type="SAM" id="Phobius"/>
    </source>
</evidence>
<comment type="cofactor">
    <cofactor evidence="1 13">
        <name>K(+)</name>
        <dbReference type="ChEBI" id="CHEBI:29103"/>
    </cofactor>
</comment>
<comment type="subunit">
    <text evidence="13">Homotetramer.</text>
</comment>
<evidence type="ECO:0000256" key="5">
    <source>
        <dbReference type="ARBA" id="ARBA00022723"/>
    </source>
</evidence>
<organism evidence="18 19">
    <name type="scientific">Vespula squamosa</name>
    <name type="common">Southern yellow jacket</name>
    <name type="synonym">Wasp</name>
    <dbReference type="NCBI Taxonomy" id="30214"/>
    <lineage>
        <taxon>Eukaryota</taxon>
        <taxon>Metazoa</taxon>
        <taxon>Ecdysozoa</taxon>
        <taxon>Arthropoda</taxon>
        <taxon>Hexapoda</taxon>
        <taxon>Insecta</taxon>
        <taxon>Pterygota</taxon>
        <taxon>Neoptera</taxon>
        <taxon>Endopterygota</taxon>
        <taxon>Hymenoptera</taxon>
        <taxon>Apocrita</taxon>
        <taxon>Aculeata</taxon>
        <taxon>Vespoidea</taxon>
        <taxon>Vespidae</taxon>
        <taxon>Vespinae</taxon>
        <taxon>Vespula</taxon>
    </lineage>
</organism>
<dbReference type="GO" id="GO:0046872">
    <property type="term" value="F:metal ion binding"/>
    <property type="evidence" value="ECO:0007669"/>
    <property type="project" value="UniProtKB-UniRule"/>
</dbReference>
<feature type="binding site" description="in other chain" evidence="13">
    <location>
        <position position="1221"/>
    </location>
    <ligand>
        <name>K(+)</name>
        <dbReference type="ChEBI" id="CHEBI:29103"/>
        <note>ligand shared between two tetrameric partners</note>
    </ligand>
</feature>
<keyword evidence="9 13" id="KW-0560">Oxidoreductase</keyword>
<dbReference type="PROSITE" id="PS00487">
    <property type="entry name" value="IMP_DH_GMP_RED"/>
    <property type="match status" value="1"/>
</dbReference>
<dbReference type="PANTHER" id="PTHR11911">
    <property type="entry name" value="INOSINE-5-MONOPHOSPHATE DEHYDROGENASE RELATED"/>
    <property type="match status" value="1"/>
</dbReference>
<dbReference type="InterPro" id="IPR015875">
    <property type="entry name" value="IMP_DH/GMP_Rdtase_CS"/>
</dbReference>
<feature type="binding site" description="in other chain" evidence="13">
    <location>
        <position position="1226"/>
    </location>
    <ligand>
        <name>K(+)</name>
        <dbReference type="ChEBI" id="CHEBI:29103"/>
        <note>ligand shared between two tetrameric partners</note>
    </ligand>
</feature>
<feature type="domain" description="CBS" evidence="17">
    <location>
        <begin position="1074"/>
        <end position="1132"/>
    </location>
</feature>
<comment type="pathway">
    <text evidence="13 15">Purine metabolism; XMP biosynthesis via de novo pathway; XMP from IMP: step 1/1.</text>
</comment>
<evidence type="ECO:0000256" key="2">
    <source>
        <dbReference type="ARBA" id="ARBA00004496"/>
    </source>
</evidence>
<dbReference type="InterPro" id="IPR013785">
    <property type="entry name" value="Aldolase_TIM"/>
</dbReference>
<keyword evidence="16" id="KW-0812">Transmembrane</keyword>
<keyword evidence="19" id="KW-1185">Reference proteome</keyword>
<dbReference type="Pfam" id="PF00571">
    <property type="entry name" value="CBS"/>
    <property type="match status" value="1"/>
</dbReference>
<dbReference type="NCBIfam" id="TIGR01302">
    <property type="entry name" value="IMP_dehydrog"/>
    <property type="match status" value="1"/>
</dbReference>
<keyword evidence="8 13" id="KW-0630">Potassium</keyword>
<keyword evidence="10 13" id="KW-0520">NAD</keyword>
<comment type="similarity">
    <text evidence="3 13">Belongs to the IMPDH/GMPR family.</text>
</comment>
<feature type="binding site" evidence="13">
    <location>
        <position position="1395"/>
    </location>
    <ligand>
        <name>K(+)</name>
        <dbReference type="ChEBI" id="CHEBI:29103"/>
        <note>ligand shared between two tetrameric partners</note>
    </ligand>
</feature>
<dbReference type="InterPro" id="IPR005990">
    <property type="entry name" value="IMP_DH"/>
</dbReference>
<evidence type="ECO:0000256" key="13">
    <source>
        <dbReference type="HAMAP-Rule" id="MF_03156"/>
    </source>
</evidence>
<evidence type="ECO:0000256" key="15">
    <source>
        <dbReference type="RuleBase" id="RU003928"/>
    </source>
</evidence>
<evidence type="ECO:0000256" key="11">
    <source>
        <dbReference type="ARBA" id="ARBA00023122"/>
    </source>
</evidence>
<dbReference type="SUPFAM" id="SSF51412">
    <property type="entry name" value="Inosine monophosphate dehydrogenase (IMPDH)"/>
    <property type="match status" value="2"/>
</dbReference>
<evidence type="ECO:0000256" key="14">
    <source>
        <dbReference type="PROSITE-ProRule" id="PRU00703"/>
    </source>
</evidence>
<feature type="binding site" evidence="13">
    <location>
        <begin position="1219"/>
        <end position="1221"/>
    </location>
    <ligand>
        <name>NAD(+)</name>
        <dbReference type="ChEBI" id="CHEBI:57540"/>
    </ligand>
</feature>
<feature type="binding site" evidence="13">
    <location>
        <begin position="1306"/>
        <end position="1310"/>
    </location>
    <ligand>
        <name>IMP</name>
        <dbReference type="ChEBI" id="CHEBI:58053"/>
    </ligand>
</feature>
<keyword evidence="4 13" id="KW-0963">Cytoplasm</keyword>
<evidence type="ECO:0000256" key="3">
    <source>
        <dbReference type="ARBA" id="ARBA00005502"/>
    </source>
</evidence>
<keyword evidence="16" id="KW-0472">Membrane</keyword>
<dbReference type="InterPro" id="IPR000644">
    <property type="entry name" value="CBS_dom"/>
</dbReference>
<name>A0ABD2BSE2_VESSQ</name>
<feature type="active site" description="Proton acceptor" evidence="13">
    <location>
        <position position="1327"/>
    </location>
</feature>
<feature type="binding site" evidence="13">
    <location>
        <begin position="1259"/>
        <end position="1261"/>
    </location>
    <ligand>
        <name>IMP</name>
        <dbReference type="ChEBI" id="CHEBI:58053"/>
    </ligand>
</feature>
<dbReference type="EC" id="1.1.1.205" evidence="13 15"/>
<dbReference type="PROSITE" id="PS51371">
    <property type="entry name" value="CBS"/>
    <property type="match status" value="2"/>
</dbReference>
<dbReference type="SMART" id="SM00116">
    <property type="entry name" value="CBS"/>
    <property type="match status" value="2"/>
</dbReference>
<dbReference type="Gene3D" id="3.20.20.70">
    <property type="entry name" value="Aldolase class I"/>
    <property type="match status" value="1"/>
</dbReference>
<keyword evidence="6 13" id="KW-0332">GMP biosynthesis</keyword>
<dbReference type="CDD" id="cd00381">
    <property type="entry name" value="IMPDH"/>
    <property type="match status" value="1"/>
</dbReference>
<feature type="binding site" evidence="13">
    <location>
        <begin position="1169"/>
        <end position="1171"/>
    </location>
    <ligand>
        <name>NAD(+)</name>
        <dbReference type="ChEBI" id="CHEBI:57540"/>
    </ligand>
</feature>
<feature type="binding site" evidence="13">
    <location>
        <position position="1340"/>
    </location>
    <ligand>
        <name>IMP</name>
        <dbReference type="ChEBI" id="CHEBI:58053"/>
    </ligand>
</feature>
<evidence type="ECO:0000256" key="12">
    <source>
        <dbReference type="ARBA" id="ARBA00048028"/>
    </source>
</evidence>